<proteinExistence type="predicted"/>
<name>A0ABS5SLM8_9PROT</name>
<dbReference type="GeneID" id="79187510"/>
<feature type="transmembrane region" description="Helical" evidence="1">
    <location>
        <begin position="62"/>
        <end position="78"/>
    </location>
</feature>
<keyword evidence="1" id="KW-0812">Transmembrane</keyword>
<comment type="caution">
    <text evidence="2">The sequence shown here is derived from an EMBL/GenBank/DDBJ whole genome shotgun (WGS) entry which is preliminary data.</text>
</comment>
<sequence length="79" mass="8450">MQGVFSLSGAVVSGAVATAAQKQALGFARIPPMTVMTAGYISSFIFFSVWFYFRNRFDGQQATMIILVLLGISVIAALP</sequence>
<evidence type="ECO:0000313" key="3">
    <source>
        <dbReference type="Proteomes" id="UP001519538"/>
    </source>
</evidence>
<gene>
    <name evidence="2" type="ORF">HNO79_07170</name>
</gene>
<feature type="transmembrane region" description="Helical" evidence="1">
    <location>
        <begin position="35"/>
        <end position="53"/>
    </location>
</feature>
<reference evidence="2 3" key="1">
    <citation type="journal article" date="2021" name="Astrobiology">
        <title>Bacterial Cellulose Retains Robustness but Its Synthesis Declines After Exposure to a Mars-Like Environment Simulated Outside the International Space Station.</title>
        <authorList>
            <person name="Orlovska I."/>
            <person name="Podolich O."/>
            <person name="Kukharenko O."/>
            <person name="Zaets I."/>
            <person name="Reva O."/>
            <person name="Khirunenko L."/>
            <person name="Zmejkoski D."/>
            <person name="Rogalsky S."/>
            <person name="Barh D."/>
            <person name="Tiwari S."/>
            <person name="Kumavath R."/>
            <person name="Goes-Neto A."/>
            <person name="Azevedo V."/>
            <person name="Brenig B."/>
            <person name="Ghosh P."/>
            <person name="de Vera J.P."/>
            <person name="Kozyrovska N."/>
        </authorList>
    </citation>
    <scope>NUCLEOTIDE SEQUENCE [LARGE SCALE GENOMIC DNA]</scope>
    <source>
        <strain evidence="2 3">IMBG 311</strain>
    </source>
</reference>
<evidence type="ECO:0000256" key="1">
    <source>
        <dbReference type="SAM" id="Phobius"/>
    </source>
</evidence>
<evidence type="ECO:0000313" key="2">
    <source>
        <dbReference type="EMBL" id="MBT0675161.1"/>
    </source>
</evidence>
<keyword evidence="1" id="KW-0472">Membrane</keyword>
<organism evidence="2 3">
    <name type="scientific">Komagataeibacter oboediens</name>
    <dbReference type="NCBI Taxonomy" id="65958"/>
    <lineage>
        <taxon>Bacteria</taxon>
        <taxon>Pseudomonadati</taxon>
        <taxon>Pseudomonadota</taxon>
        <taxon>Alphaproteobacteria</taxon>
        <taxon>Acetobacterales</taxon>
        <taxon>Acetobacteraceae</taxon>
        <taxon>Komagataeibacter</taxon>
    </lineage>
</organism>
<dbReference type="RefSeq" id="WP_200409805.1">
    <property type="nucleotide sequence ID" value="NZ_BDLT01000026.1"/>
</dbReference>
<dbReference type="EMBL" id="JABLUU010000006">
    <property type="protein sequence ID" value="MBT0675161.1"/>
    <property type="molecule type" value="Genomic_DNA"/>
</dbReference>
<protein>
    <submittedName>
        <fullName evidence="2">Uncharacterized protein</fullName>
    </submittedName>
</protein>
<keyword evidence="1" id="KW-1133">Transmembrane helix</keyword>
<dbReference type="Proteomes" id="UP001519538">
    <property type="component" value="Unassembled WGS sequence"/>
</dbReference>
<keyword evidence="3" id="KW-1185">Reference proteome</keyword>
<accession>A0ABS5SLM8</accession>